<evidence type="ECO:0000313" key="1">
    <source>
        <dbReference type="EMBL" id="SNQ62464.1"/>
    </source>
</evidence>
<protein>
    <submittedName>
        <fullName evidence="1">Uncharacterized protein</fullName>
    </submittedName>
</protein>
<name>A0A284VT50_9EURY</name>
<proteinExistence type="predicted"/>
<accession>A0A284VT50</accession>
<sequence>MNKRRVCTTISAKHWELLKKYTAKFETQQKALEFALESLENDTKRSSEQLADEQVWLLTGKGTESACILHRDAFKTLLEGADVKRIIKIVTNQKIAEHMISWYYQKPLKKCSLKEVLDGVVFFLKAAKVADTVNYVESGNYYTLKMIHGLDIGTSKMFIIFIGSLFEAYGLKTESEISDKSLFMKVYKNL</sequence>
<keyword evidence="2" id="KW-1185">Reference proteome</keyword>
<reference evidence="2" key="1">
    <citation type="submission" date="2017-06" db="EMBL/GenBank/DDBJ databases">
        <authorList>
            <person name="Cremers G."/>
        </authorList>
    </citation>
    <scope>NUCLEOTIDE SEQUENCE [LARGE SCALE GENOMIC DNA]</scope>
</reference>
<dbReference type="EMBL" id="FZMP01000223">
    <property type="protein sequence ID" value="SNQ62464.1"/>
    <property type="molecule type" value="Genomic_DNA"/>
</dbReference>
<dbReference type="OrthoDB" id="135565at2157"/>
<gene>
    <name evidence="1" type="ORF">MNV_740015</name>
</gene>
<evidence type="ECO:0000313" key="2">
    <source>
        <dbReference type="Proteomes" id="UP000218615"/>
    </source>
</evidence>
<dbReference type="Proteomes" id="UP000218615">
    <property type="component" value="Unassembled WGS sequence"/>
</dbReference>
<dbReference type="AlphaFoldDB" id="A0A284VT50"/>
<dbReference type="RefSeq" id="WP_096207022.1">
    <property type="nucleotide sequence ID" value="NZ_FZMP01000223.1"/>
</dbReference>
<organism evidence="1 2">
    <name type="scientific">Candidatus Methanoperedens nitratireducens</name>
    <dbReference type="NCBI Taxonomy" id="1392998"/>
    <lineage>
        <taxon>Archaea</taxon>
        <taxon>Methanobacteriati</taxon>
        <taxon>Methanobacteriota</taxon>
        <taxon>Stenosarchaea group</taxon>
        <taxon>Methanomicrobia</taxon>
        <taxon>Methanosarcinales</taxon>
        <taxon>ANME-2 cluster</taxon>
        <taxon>Candidatus Methanoperedentaceae</taxon>
        <taxon>Candidatus Methanoperedens</taxon>
    </lineage>
</organism>